<reference evidence="2" key="2">
    <citation type="submission" date="2021-04" db="EMBL/GenBank/DDBJ databases">
        <authorList>
            <person name="Gilroy R."/>
        </authorList>
    </citation>
    <scope>NUCLEOTIDE SEQUENCE</scope>
    <source>
        <strain evidence="2">ChiSjej5B23-2810</strain>
    </source>
</reference>
<evidence type="ECO:0000256" key="1">
    <source>
        <dbReference type="SAM" id="MobiDB-lite"/>
    </source>
</evidence>
<reference evidence="2" key="1">
    <citation type="journal article" date="2021" name="PeerJ">
        <title>Extensive microbial diversity within the chicken gut microbiome revealed by metagenomics and culture.</title>
        <authorList>
            <person name="Gilroy R."/>
            <person name="Ravi A."/>
            <person name="Getino M."/>
            <person name="Pursley I."/>
            <person name="Horton D.L."/>
            <person name="Alikhan N.F."/>
            <person name="Baker D."/>
            <person name="Gharbi K."/>
            <person name="Hall N."/>
            <person name="Watson M."/>
            <person name="Adriaenssens E.M."/>
            <person name="Foster-Nyarko E."/>
            <person name="Jarju S."/>
            <person name="Secka A."/>
            <person name="Antonio M."/>
            <person name="Oren A."/>
            <person name="Chaudhuri R.R."/>
            <person name="La Ragione R."/>
            <person name="Hildebrand F."/>
            <person name="Pallen M.J."/>
        </authorList>
    </citation>
    <scope>NUCLEOTIDE SEQUENCE</scope>
    <source>
        <strain evidence="2">ChiSjej5B23-2810</strain>
    </source>
</reference>
<organism evidence="2 3">
    <name type="scientific">Candidatus Faecalibacterium faecigallinarum</name>
    <dbReference type="NCBI Taxonomy" id="2838577"/>
    <lineage>
        <taxon>Bacteria</taxon>
        <taxon>Bacillati</taxon>
        <taxon>Bacillota</taxon>
        <taxon>Clostridia</taxon>
        <taxon>Eubacteriales</taxon>
        <taxon>Oscillospiraceae</taxon>
        <taxon>Faecalibacterium</taxon>
    </lineage>
</organism>
<sequence>MIWIQKKREPRELTEYRQLPHASYQDMHGAPTEKTAPDGSPEDVYSVVLDSLMQEQGYICAYCMRRIPESDAKRAVKATIEHISPQSVEPGQALDYRNMLAVCSGNRDAQSNRNKTCDAHRGNTPLYVNPLKPDTLATIQYKRDGTIYSNDARVQHDLNDTLNLNSDCDKRRLKENRKKALQALLDHIKRKYPTGNIQAYCKRELECLQNEAVKMEYVGILLYWLKKHAQ</sequence>
<protein>
    <submittedName>
        <fullName evidence="2">TIGR02646 family protein</fullName>
    </submittedName>
</protein>
<proteinExistence type="predicted"/>
<dbReference type="Gene3D" id="1.10.30.50">
    <property type="match status" value="1"/>
</dbReference>
<accession>A0A9D2PAA7</accession>
<dbReference type="NCBIfam" id="TIGR02646">
    <property type="entry name" value="retron system putative HNH endonuclease"/>
    <property type="match status" value="1"/>
</dbReference>
<name>A0A9D2PAA7_9FIRM</name>
<dbReference type="InterPro" id="IPR013467">
    <property type="entry name" value="HNH78-like"/>
</dbReference>
<dbReference type="Proteomes" id="UP000823906">
    <property type="component" value="Unassembled WGS sequence"/>
</dbReference>
<dbReference type="AlphaFoldDB" id="A0A9D2PAA7"/>
<dbReference type="EMBL" id="DWWN01000035">
    <property type="protein sequence ID" value="HJC45519.1"/>
    <property type="molecule type" value="Genomic_DNA"/>
</dbReference>
<gene>
    <name evidence="2" type="ORF">H9703_05215</name>
</gene>
<evidence type="ECO:0000313" key="3">
    <source>
        <dbReference type="Proteomes" id="UP000823906"/>
    </source>
</evidence>
<feature type="region of interest" description="Disordered" evidence="1">
    <location>
        <begin position="19"/>
        <end position="40"/>
    </location>
</feature>
<comment type="caution">
    <text evidence="2">The sequence shown here is derived from an EMBL/GenBank/DDBJ whole genome shotgun (WGS) entry which is preliminary data.</text>
</comment>
<evidence type="ECO:0000313" key="2">
    <source>
        <dbReference type="EMBL" id="HJC45519.1"/>
    </source>
</evidence>